<sequence length="152" mass="16869">MRFLYSDPGCGAVSNSLTIKRTERSNGTAPQGTSMAAELTSSLTKAWTEETTSPYSEADTYTTPHAYGNVTTAATVMTLVGGKCLVMYNRYVYCTHCKLKLGDRWRCNQYILNGCKAHLVLDQALNVIKAVEIHDHAPPMYLRGKDGFYMKI</sequence>
<dbReference type="Gene3D" id="2.20.25.240">
    <property type="match status" value="1"/>
</dbReference>
<feature type="domain" description="FLYWCH-type" evidence="4">
    <location>
        <begin position="82"/>
        <end position="136"/>
    </location>
</feature>
<name>A0A9P0BHV0_CHRIL</name>
<reference evidence="5" key="1">
    <citation type="submission" date="2021-12" db="EMBL/GenBank/DDBJ databases">
        <authorList>
            <person name="King R."/>
        </authorList>
    </citation>
    <scope>NUCLEOTIDE SEQUENCE</scope>
</reference>
<evidence type="ECO:0000259" key="4">
    <source>
        <dbReference type="Pfam" id="PF04500"/>
    </source>
</evidence>
<evidence type="ECO:0000313" key="6">
    <source>
        <dbReference type="Proteomes" id="UP001154114"/>
    </source>
</evidence>
<dbReference type="Proteomes" id="UP001154114">
    <property type="component" value="Chromosome 12"/>
</dbReference>
<dbReference type="GO" id="GO:0008270">
    <property type="term" value="F:zinc ion binding"/>
    <property type="evidence" value="ECO:0007669"/>
    <property type="project" value="UniProtKB-KW"/>
</dbReference>
<dbReference type="Pfam" id="PF04500">
    <property type="entry name" value="FLYWCH"/>
    <property type="match status" value="1"/>
</dbReference>
<dbReference type="AlphaFoldDB" id="A0A9P0BHV0"/>
<dbReference type="OrthoDB" id="7739108at2759"/>
<evidence type="ECO:0000256" key="2">
    <source>
        <dbReference type="ARBA" id="ARBA00022771"/>
    </source>
</evidence>
<dbReference type="EMBL" id="LR824015">
    <property type="protein sequence ID" value="CAH0582912.1"/>
    <property type="molecule type" value="Genomic_DNA"/>
</dbReference>
<evidence type="ECO:0000256" key="3">
    <source>
        <dbReference type="ARBA" id="ARBA00022833"/>
    </source>
</evidence>
<accession>A0A9P0BHV0</accession>
<protein>
    <recommendedName>
        <fullName evidence="4">FLYWCH-type domain-containing protein</fullName>
    </recommendedName>
</protein>
<evidence type="ECO:0000313" key="5">
    <source>
        <dbReference type="EMBL" id="CAH0582912.1"/>
    </source>
</evidence>
<keyword evidence="1" id="KW-0479">Metal-binding</keyword>
<proteinExistence type="predicted"/>
<dbReference type="InterPro" id="IPR007588">
    <property type="entry name" value="Znf_FLYWCH"/>
</dbReference>
<organism evidence="5 6">
    <name type="scientific">Chrysodeixis includens</name>
    <name type="common">Soybean looper</name>
    <name type="synonym">Pseudoplusia includens</name>
    <dbReference type="NCBI Taxonomy" id="689277"/>
    <lineage>
        <taxon>Eukaryota</taxon>
        <taxon>Metazoa</taxon>
        <taxon>Ecdysozoa</taxon>
        <taxon>Arthropoda</taxon>
        <taxon>Hexapoda</taxon>
        <taxon>Insecta</taxon>
        <taxon>Pterygota</taxon>
        <taxon>Neoptera</taxon>
        <taxon>Endopterygota</taxon>
        <taxon>Lepidoptera</taxon>
        <taxon>Glossata</taxon>
        <taxon>Ditrysia</taxon>
        <taxon>Noctuoidea</taxon>
        <taxon>Noctuidae</taxon>
        <taxon>Plusiinae</taxon>
        <taxon>Chrysodeixis</taxon>
    </lineage>
</organism>
<evidence type="ECO:0000256" key="1">
    <source>
        <dbReference type="ARBA" id="ARBA00022723"/>
    </source>
</evidence>
<keyword evidence="6" id="KW-1185">Reference proteome</keyword>
<gene>
    <name evidence="5" type="ORF">CINC_LOCUS1944</name>
</gene>
<keyword evidence="2" id="KW-0863">Zinc-finger</keyword>
<keyword evidence="3" id="KW-0862">Zinc</keyword>